<dbReference type="VEuPathDB" id="FungiDB:PABG_01656"/>
<dbReference type="Pfam" id="PF18648">
    <property type="entry name" value="ADPRTs_Tse2"/>
    <property type="match status" value="1"/>
</dbReference>
<dbReference type="AlphaFoldDB" id="A0A1D2JPJ5"/>
<accession>A0A1D2JPJ5</accession>
<evidence type="ECO:0000259" key="1">
    <source>
        <dbReference type="Pfam" id="PF18648"/>
    </source>
</evidence>
<protein>
    <recommendedName>
        <fullName evidence="1">Tse2 ADP-ribosyltransferase toxin domain-containing protein</fullName>
    </recommendedName>
</protein>
<comment type="caution">
    <text evidence="2">The sequence shown here is derived from an EMBL/GenBank/DDBJ whole genome shotgun (WGS) entry which is preliminary data.</text>
</comment>
<dbReference type="VEuPathDB" id="FungiDB:PADG_03753"/>
<evidence type="ECO:0000313" key="2">
    <source>
        <dbReference type="EMBL" id="ODH45117.1"/>
    </source>
</evidence>
<dbReference type="InterPro" id="IPR041018">
    <property type="entry name" value="ADPRTs_Tse2"/>
</dbReference>
<dbReference type="Proteomes" id="UP000242814">
    <property type="component" value="Unassembled WGS sequence"/>
</dbReference>
<feature type="domain" description="Tse2 ADP-ribosyltransferase toxin" evidence="1">
    <location>
        <begin position="17"/>
        <end position="168"/>
    </location>
</feature>
<organism evidence="2 3">
    <name type="scientific">Paracoccidioides brasiliensis</name>
    <dbReference type="NCBI Taxonomy" id="121759"/>
    <lineage>
        <taxon>Eukaryota</taxon>
        <taxon>Fungi</taxon>
        <taxon>Dikarya</taxon>
        <taxon>Ascomycota</taxon>
        <taxon>Pezizomycotina</taxon>
        <taxon>Eurotiomycetes</taxon>
        <taxon>Eurotiomycetidae</taxon>
        <taxon>Onygenales</taxon>
        <taxon>Ajellomycetaceae</taxon>
        <taxon>Paracoccidioides</taxon>
    </lineage>
</organism>
<sequence>MALTNRFLKSFIKVPDEIFRVNFGLVVRLREHLDPSRPPPGPFDLLTEAGKAKPRALDPATYLFPNGASMRPNSRTLQNLVRRVKGDVYIYSVPAGVHLLGLLREVTTIDIITCGGKGTEIPEHLILVHEFRDHFSLQARREMTVEELNTQITDFLTTKGHCFAREQWLQEYPHATYFWK</sequence>
<dbReference type="EMBL" id="LZYO01000007">
    <property type="protein sequence ID" value="ODH45117.1"/>
    <property type="molecule type" value="Genomic_DNA"/>
</dbReference>
<proteinExistence type="predicted"/>
<evidence type="ECO:0000313" key="3">
    <source>
        <dbReference type="Proteomes" id="UP000242814"/>
    </source>
</evidence>
<gene>
    <name evidence="2" type="ORF">ACO22_00412</name>
</gene>
<name>A0A1D2JPJ5_PARBR</name>
<reference evidence="2 3" key="1">
    <citation type="submission" date="2016-06" db="EMBL/GenBank/DDBJ databases">
        <authorList>
            <person name="Kjaerup R.B."/>
            <person name="Dalgaard T.S."/>
            <person name="Juul-Madsen H.R."/>
        </authorList>
    </citation>
    <scope>NUCLEOTIDE SEQUENCE [LARGE SCALE GENOMIC DNA]</scope>
    <source>
        <strain evidence="2 3">Pb300</strain>
    </source>
</reference>